<name>A0A841JMS2_9BACT</name>
<comment type="caution">
    <text evidence="1">The sequence shown here is derived from an EMBL/GenBank/DDBJ whole genome shotgun (WGS) entry which is preliminary data.</text>
</comment>
<evidence type="ECO:0000313" key="2">
    <source>
        <dbReference type="Proteomes" id="UP000538666"/>
    </source>
</evidence>
<dbReference type="AlphaFoldDB" id="A0A841JMS2"/>
<dbReference type="RefSeq" id="WP_050057855.1">
    <property type="nucleotide sequence ID" value="NZ_JACHEK010000001.1"/>
</dbReference>
<proteinExistence type="predicted"/>
<keyword evidence="2" id="KW-1185">Reference proteome</keyword>
<organism evidence="1 2">
    <name type="scientific">Silvibacterium bohemicum</name>
    <dbReference type="NCBI Taxonomy" id="1577686"/>
    <lineage>
        <taxon>Bacteria</taxon>
        <taxon>Pseudomonadati</taxon>
        <taxon>Acidobacteriota</taxon>
        <taxon>Terriglobia</taxon>
        <taxon>Terriglobales</taxon>
        <taxon>Acidobacteriaceae</taxon>
        <taxon>Silvibacterium</taxon>
    </lineage>
</organism>
<dbReference type="EMBL" id="JACHEK010000001">
    <property type="protein sequence ID" value="MBB6142656.1"/>
    <property type="molecule type" value="Genomic_DNA"/>
</dbReference>
<gene>
    <name evidence="1" type="ORF">HNQ77_000594</name>
</gene>
<dbReference type="Proteomes" id="UP000538666">
    <property type="component" value="Unassembled WGS sequence"/>
</dbReference>
<evidence type="ECO:0000313" key="1">
    <source>
        <dbReference type="EMBL" id="MBB6142656.1"/>
    </source>
</evidence>
<protein>
    <submittedName>
        <fullName evidence="1">Uncharacterized protein</fullName>
    </submittedName>
</protein>
<reference evidence="1 2" key="1">
    <citation type="submission" date="2020-08" db="EMBL/GenBank/DDBJ databases">
        <title>Genomic Encyclopedia of Type Strains, Phase IV (KMG-IV): sequencing the most valuable type-strain genomes for metagenomic binning, comparative biology and taxonomic classification.</title>
        <authorList>
            <person name="Goeker M."/>
        </authorList>
    </citation>
    <scope>NUCLEOTIDE SEQUENCE [LARGE SCALE GENOMIC DNA]</scope>
    <source>
        <strain evidence="1 2">DSM 103733</strain>
    </source>
</reference>
<accession>A0A841JMS2</accession>
<sequence length="121" mass="13557">MFTFTVLLFLSLLAAITWLATRAIVRRGCGFPAPSREDLKVLLTRAHDLLTAGSTDSQQRACDLEALLLLSHVLKQDNLSEAGRGAIEQVKNEIEKQIDENADGMMRFMWKCSLHEAKHSM</sequence>